<accession>A0A4Y1YM60</accession>
<sequence length="136" mass="15413">MTDNQLDVTEDQEDAVLLNKVDSMLHKHRLEQWSLILRADQQIEQRTPISSGVLQQATTAMNELSEVATAENNDNEIPVLTDQIALTIDAWPAQTEISELLYFAFDAALEEAQISLDPAKRLTFIRALRKRLPKNI</sequence>
<organism evidence="1 2">
    <name type="scientific">Nitrosomonas stercoris</name>
    <dbReference type="NCBI Taxonomy" id="1444684"/>
    <lineage>
        <taxon>Bacteria</taxon>
        <taxon>Pseudomonadati</taxon>
        <taxon>Pseudomonadota</taxon>
        <taxon>Betaproteobacteria</taxon>
        <taxon>Nitrosomonadales</taxon>
        <taxon>Nitrosomonadaceae</taxon>
        <taxon>Nitrosomonas</taxon>
    </lineage>
</organism>
<dbReference type="KEGG" id="nst:Nstercoris_01360"/>
<name>A0A4Y1YM60_9PROT</name>
<evidence type="ECO:0000313" key="2">
    <source>
        <dbReference type="Proteomes" id="UP000316473"/>
    </source>
</evidence>
<dbReference type="Proteomes" id="UP000316473">
    <property type="component" value="Chromosome"/>
</dbReference>
<dbReference type="AlphaFoldDB" id="A0A4Y1YM60"/>
<proteinExistence type="predicted"/>
<reference evidence="1 2" key="1">
    <citation type="submission" date="2019-06" db="EMBL/GenBank/DDBJ databases">
        <title>Nitrosomonas stercoris KYUHI-S whole genome shotgun sequence.</title>
        <authorList>
            <person name="Nakagawa T."/>
            <person name="Tsuchiya Y."/>
            <person name="Takahashi R."/>
        </authorList>
    </citation>
    <scope>NUCLEOTIDE SEQUENCE [LARGE SCALE GENOMIC DNA]</scope>
    <source>
        <strain evidence="1 2">KYUHI-S</strain>
    </source>
</reference>
<keyword evidence="2" id="KW-1185">Reference proteome</keyword>
<gene>
    <name evidence="1" type="ORF">Nstercoris_01360</name>
</gene>
<dbReference type="EMBL" id="AP019755">
    <property type="protein sequence ID" value="BBL35104.1"/>
    <property type="molecule type" value="Genomic_DNA"/>
</dbReference>
<protein>
    <submittedName>
        <fullName evidence="1">Uncharacterized protein</fullName>
    </submittedName>
</protein>
<evidence type="ECO:0000313" key="1">
    <source>
        <dbReference type="EMBL" id="BBL35104.1"/>
    </source>
</evidence>